<dbReference type="STRING" id="52689.AKG39_03280"/>
<evidence type="ECO:0000256" key="3">
    <source>
        <dbReference type="ARBA" id="ARBA00022475"/>
    </source>
</evidence>
<evidence type="ECO:0000313" key="8">
    <source>
        <dbReference type="EMBL" id="KNZ43179.1"/>
    </source>
</evidence>
<proteinExistence type="inferred from homology"/>
<dbReference type="Pfam" id="PF04226">
    <property type="entry name" value="Transgly_assoc"/>
    <property type="match status" value="1"/>
</dbReference>
<evidence type="ECO:0000256" key="7">
    <source>
        <dbReference type="SAM" id="Phobius"/>
    </source>
</evidence>
<organism evidence="8 9">
    <name type="scientific">Acetobacterium bakii</name>
    <dbReference type="NCBI Taxonomy" id="52689"/>
    <lineage>
        <taxon>Bacteria</taxon>
        <taxon>Bacillati</taxon>
        <taxon>Bacillota</taxon>
        <taxon>Clostridia</taxon>
        <taxon>Eubacteriales</taxon>
        <taxon>Eubacteriaceae</taxon>
        <taxon>Acetobacterium</taxon>
    </lineage>
</organism>
<comment type="subcellular location">
    <subcellularLocation>
        <location evidence="1">Cell membrane</location>
        <topology evidence="1">Multi-pass membrane protein</topology>
    </subcellularLocation>
</comment>
<evidence type="ECO:0000256" key="2">
    <source>
        <dbReference type="ARBA" id="ARBA00011006"/>
    </source>
</evidence>
<gene>
    <name evidence="8" type="ORF">AKG39_03280</name>
</gene>
<dbReference type="InterPro" id="IPR007341">
    <property type="entry name" value="Transgly_assoc"/>
</dbReference>
<name>A0A0L6U3S6_9FIRM</name>
<evidence type="ECO:0000256" key="6">
    <source>
        <dbReference type="ARBA" id="ARBA00023136"/>
    </source>
</evidence>
<dbReference type="OrthoDB" id="964123at2"/>
<keyword evidence="9" id="KW-1185">Reference proteome</keyword>
<evidence type="ECO:0000256" key="5">
    <source>
        <dbReference type="ARBA" id="ARBA00022989"/>
    </source>
</evidence>
<dbReference type="GO" id="GO:0005886">
    <property type="term" value="C:plasma membrane"/>
    <property type="evidence" value="ECO:0007669"/>
    <property type="project" value="UniProtKB-SubCell"/>
</dbReference>
<dbReference type="PANTHER" id="PTHR33884">
    <property type="entry name" value="UPF0410 PROTEIN YMGE"/>
    <property type="match status" value="1"/>
</dbReference>
<sequence>MGIIAWIVLGGLAGWLASIITKNNASMGLIKNIVVGILGAMIGGFVFSFFGGTGVTGFNLWSIFVAFIGAAILLFIINLFTKGN</sequence>
<dbReference type="Proteomes" id="UP000036873">
    <property type="component" value="Unassembled WGS sequence"/>
</dbReference>
<keyword evidence="5 7" id="KW-1133">Transmembrane helix</keyword>
<comment type="similarity">
    <text evidence="2">Belongs to the UPF0410 family.</text>
</comment>
<evidence type="ECO:0000256" key="4">
    <source>
        <dbReference type="ARBA" id="ARBA00022692"/>
    </source>
</evidence>
<keyword evidence="4 7" id="KW-0812">Transmembrane</keyword>
<evidence type="ECO:0000313" key="9">
    <source>
        <dbReference type="Proteomes" id="UP000036873"/>
    </source>
</evidence>
<keyword evidence="3" id="KW-1003">Cell membrane</keyword>
<accession>A0A0L6U3S6</accession>
<dbReference type="PANTHER" id="PTHR33884:SF3">
    <property type="entry name" value="UPF0410 PROTEIN YMGE"/>
    <property type="match status" value="1"/>
</dbReference>
<evidence type="ECO:0000256" key="1">
    <source>
        <dbReference type="ARBA" id="ARBA00004651"/>
    </source>
</evidence>
<dbReference type="PATRIC" id="fig|52689.4.peg.3586"/>
<feature type="transmembrane region" description="Helical" evidence="7">
    <location>
        <begin position="58"/>
        <end position="80"/>
    </location>
</feature>
<dbReference type="RefSeq" id="WP_050738924.1">
    <property type="nucleotide sequence ID" value="NZ_LGYO01000007.1"/>
</dbReference>
<reference evidence="9" key="1">
    <citation type="submission" date="2015-07" db="EMBL/GenBank/DDBJ databases">
        <title>Draft genome sequence of Acetobacterium bakii DSM 8293, a potential psychrophilic chemical producer through syngas fermentation.</title>
        <authorList>
            <person name="Song Y."/>
            <person name="Hwang S."/>
            <person name="Cho B.-K."/>
        </authorList>
    </citation>
    <scope>NUCLEOTIDE SEQUENCE [LARGE SCALE GENOMIC DNA]</scope>
    <source>
        <strain evidence="9">DSM 8239</strain>
    </source>
</reference>
<comment type="caution">
    <text evidence="8">The sequence shown here is derived from an EMBL/GenBank/DDBJ whole genome shotgun (WGS) entry which is preliminary data.</text>
</comment>
<dbReference type="EMBL" id="LGYO01000007">
    <property type="protein sequence ID" value="KNZ43179.1"/>
    <property type="molecule type" value="Genomic_DNA"/>
</dbReference>
<dbReference type="AlphaFoldDB" id="A0A0L6U3S6"/>
<protein>
    <submittedName>
        <fullName evidence="8">Membrane protein</fullName>
    </submittedName>
</protein>
<feature type="transmembrane region" description="Helical" evidence="7">
    <location>
        <begin position="33"/>
        <end position="52"/>
    </location>
</feature>
<feature type="transmembrane region" description="Helical" evidence="7">
    <location>
        <begin position="6"/>
        <end position="21"/>
    </location>
</feature>
<keyword evidence="6 7" id="KW-0472">Membrane</keyword>